<dbReference type="RefSeq" id="XP_024311127.1">
    <property type="nucleotide sequence ID" value="XM_024455359.1"/>
</dbReference>
<dbReference type="RefSeq" id="XP_024311128.1">
    <property type="nucleotide sequence ID" value="XM_024455360.1"/>
</dbReference>
<evidence type="ECO:0000313" key="4">
    <source>
        <dbReference type="Proteomes" id="UP000008810"/>
    </source>
</evidence>
<dbReference type="OrthoDB" id="262547at2759"/>
<keyword evidence="4" id="KW-1185">Reference proteome</keyword>
<keyword evidence="1" id="KW-1133">Transmembrane helix</keyword>
<reference evidence="2 3" key="1">
    <citation type="journal article" date="2010" name="Nature">
        <title>Genome sequencing and analysis of the model grass Brachypodium distachyon.</title>
        <authorList>
            <consortium name="International Brachypodium Initiative"/>
        </authorList>
    </citation>
    <scope>NUCLEOTIDE SEQUENCE [LARGE SCALE GENOMIC DNA]</scope>
    <source>
        <strain evidence="2 3">Bd21</strain>
    </source>
</reference>
<evidence type="ECO:0000256" key="1">
    <source>
        <dbReference type="SAM" id="Phobius"/>
    </source>
</evidence>
<accession>A0A2K2CTI9</accession>
<proteinExistence type="predicted"/>
<dbReference type="Proteomes" id="UP000008810">
    <property type="component" value="Chromosome 4"/>
</dbReference>
<reference evidence="2" key="2">
    <citation type="submission" date="2017-06" db="EMBL/GenBank/DDBJ databases">
        <title>WGS assembly of Brachypodium distachyon.</title>
        <authorList>
            <consortium name="The International Brachypodium Initiative"/>
            <person name="Lucas S."/>
            <person name="Harmon-Smith M."/>
            <person name="Lail K."/>
            <person name="Tice H."/>
            <person name="Grimwood J."/>
            <person name="Bruce D."/>
            <person name="Barry K."/>
            <person name="Shu S."/>
            <person name="Lindquist E."/>
            <person name="Wang M."/>
            <person name="Pitluck S."/>
            <person name="Vogel J.P."/>
            <person name="Garvin D.F."/>
            <person name="Mockler T.C."/>
            <person name="Schmutz J."/>
            <person name="Rokhsar D."/>
            <person name="Bevan M.W."/>
        </authorList>
    </citation>
    <scope>NUCLEOTIDE SEQUENCE</scope>
    <source>
        <strain evidence="2">Bd21</strain>
    </source>
</reference>
<dbReference type="GeneID" id="106866603"/>
<dbReference type="EnsemblPlants" id="PNT65344">
    <property type="protein sequence ID" value="PNT65344"/>
    <property type="gene ID" value="BRADI_4g40910v3"/>
</dbReference>
<evidence type="ECO:0000313" key="2">
    <source>
        <dbReference type="EMBL" id="PNT65344.1"/>
    </source>
</evidence>
<dbReference type="RefSeq" id="XP_024311129.1">
    <property type="nucleotide sequence ID" value="XM_024455361.1"/>
</dbReference>
<feature type="transmembrane region" description="Helical" evidence="1">
    <location>
        <begin position="38"/>
        <end position="58"/>
    </location>
</feature>
<evidence type="ECO:0000313" key="3">
    <source>
        <dbReference type="EnsemblPlants" id="PNT65344"/>
    </source>
</evidence>
<dbReference type="AlphaFoldDB" id="A0A2K2CTI9"/>
<dbReference type="Gramene" id="PNT65344">
    <property type="protein sequence ID" value="PNT65344"/>
    <property type="gene ID" value="BRADI_4g40910v3"/>
</dbReference>
<gene>
    <name evidence="3" type="primary">LOC106866603</name>
    <name evidence="2" type="ORF">BRADI_4g40910v3</name>
</gene>
<reference evidence="3" key="3">
    <citation type="submission" date="2018-08" db="UniProtKB">
        <authorList>
            <consortium name="EnsemblPlants"/>
        </authorList>
    </citation>
    <scope>IDENTIFICATION</scope>
    <source>
        <strain evidence="3">cv. Bd21</strain>
    </source>
</reference>
<organism evidence="2">
    <name type="scientific">Brachypodium distachyon</name>
    <name type="common">Purple false brome</name>
    <name type="synonym">Trachynia distachya</name>
    <dbReference type="NCBI Taxonomy" id="15368"/>
    <lineage>
        <taxon>Eukaryota</taxon>
        <taxon>Viridiplantae</taxon>
        <taxon>Streptophyta</taxon>
        <taxon>Embryophyta</taxon>
        <taxon>Tracheophyta</taxon>
        <taxon>Spermatophyta</taxon>
        <taxon>Magnoliopsida</taxon>
        <taxon>Liliopsida</taxon>
        <taxon>Poales</taxon>
        <taxon>Poaceae</taxon>
        <taxon>BOP clade</taxon>
        <taxon>Pooideae</taxon>
        <taxon>Stipodae</taxon>
        <taxon>Brachypodieae</taxon>
        <taxon>Brachypodium</taxon>
    </lineage>
</organism>
<dbReference type="STRING" id="15368.A0A2K2CTI9"/>
<protein>
    <submittedName>
        <fullName evidence="2 3">Uncharacterized protein</fullName>
    </submittedName>
</protein>
<dbReference type="RefSeq" id="XP_024311130.1">
    <property type="nucleotide sequence ID" value="XM_024455362.1"/>
</dbReference>
<name>A0A2K2CTI9_BRADI</name>
<dbReference type="EMBL" id="CM000883">
    <property type="protein sequence ID" value="PNT65344.1"/>
    <property type="molecule type" value="Genomic_DNA"/>
</dbReference>
<keyword evidence="1" id="KW-0812">Transmembrane</keyword>
<keyword evidence="1" id="KW-0472">Membrane</keyword>
<sequence length="120" mass="13182">MDPKIAVALTLSLVGGLSTSLGALLAILNHAPNNRTLGILQGFATGLMLSMSFFDLAYDAINAIGFLKGNLWLLRRCYLEPIGPDEDKKPVLSWDDCKCPPHVGVRTAAFRSCWIFFWVL</sequence>